<evidence type="ECO:0000313" key="2">
    <source>
        <dbReference type="Proteomes" id="UP000266677"/>
    </source>
</evidence>
<organism evidence="1 2">
    <name type="scientific">Nocardia panacis</name>
    <dbReference type="NCBI Taxonomy" id="2340916"/>
    <lineage>
        <taxon>Bacteria</taxon>
        <taxon>Bacillati</taxon>
        <taxon>Actinomycetota</taxon>
        <taxon>Actinomycetes</taxon>
        <taxon>Mycobacteriales</taxon>
        <taxon>Nocardiaceae</taxon>
        <taxon>Nocardia</taxon>
    </lineage>
</organism>
<dbReference type="AlphaFoldDB" id="A0A3A4KQP3"/>
<proteinExistence type="predicted"/>
<sequence>MAEDRMADIFAAVRLGGERPAAARRALLTLWQELDNGGDPLQRCVIAHHLADLQDTAAQSLRWDQRALGAVFGPGVPLDEGMRGFLPALYLNLADSHRRIGEFELARMQLTIARGHLEVLAADAYGALIRTRLDRVEAALTSGTTDRLPADLLGRRC</sequence>
<accession>A0A3A4KQP3</accession>
<dbReference type="OrthoDB" id="8450665at2"/>
<protein>
    <submittedName>
        <fullName evidence="1">Uncharacterized protein</fullName>
    </submittedName>
</protein>
<comment type="caution">
    <text evidence="1">The sequence shown here is derived from an EMBL/GenBank/DDBJ whole genome shotgun (WGS) entry which is preliminary data.</text>
</comment>
<keyword evidence="2" id="KW-1185">Reference proteome</keyword>
<dbReference type="Proteomes" id="UP000266677">
    <property type="component" value="Unassembled WGS sequence"/>
</dbReference>
<dbReference type="EMBL" id="QZFU01000029">
    <property type="protein sequence ID" value="RJO72197.1"/>
    <property type="molecule type" value="Genomic_DNA"/>
</dbReference>
<name>A0A3A4KQP3_9NOCA</name>
<evidence type="ECO:0000313" key="1">
    <source>
        <dbReference type="EMBL" id="RJO72197.1"/>
    </source>
</evidence>
<gene>
    <name evidence="1" type="ORF">D5S18_23845</name>
</gene>
<reference evidence="1 2" key="1">
    <citation type="submission" date="2018-09" db="EMBL/GenBank/DDBJ databases">
        <title>YIM PH21274 draft genome.</title>
        <authorList>
            <person name="Miao C."/>
        </authorList>
    </citation>
    <scope>NUCLEOTIDE SEQUENCE [LARGE SCALE GENOMIC DNA]</scope>
    <source>
        <strain evidence="1 2">YIM PH 21724</strain>
    </source>
</reference>